<dbReference type="PANTHER" id="PTHR20854:SF4">
    <property type="entry name" value="INOSITOL-1-MONOPHOSPHATASE-RELATED"/>
    <property type="match status" value="1"/>
</dbReference>
<comment type="cofactor">
    <cofactor evidence="1">
        <name>Mg(2+)</name>
        <dbReference type="ChEBI" id="CHEBI:18420"/>
    </cofactor>
</comment>
<dbReference type="GO" id="GO:0046872">
    <property type="term" value="F:metal ion binding"/>
    <property type="evidence" value="ECO:0007669"/>
    <property type="project" value="UniProtKB-KW"/>
</dbReference>
<dbReference type="SUPFAM" id="SSF56655">
    <property type="entry name" value="Carbohydrate phosphatase"/>
    <property type="match status" value="1"/>
</dbReference>
<dbReference type="InterPro" id="IPR000760">
    <property type="entry name" value="Inositol_monophosphatase-like"/>
</dbReference>
<feature type="binding site" evidence="1">
    <location>
        <position position="60"/>
    </location>
    <ligand>
        <name>Mg(2+)</name>
        <dbReference type="ChEBI" id="CHEBI:18420"/>
        <label>1</label>
        <note>catalytic</note>
    </ligand>
</feature>
<keyword evidence="3" id="KW-1185">Reference proteome</keyword>
<dbReference type="EMBL" id="FOGI01000001">
    <property type="protein sequence ID" value="SER00133.1"/>
    <property type="molecule type" value="Genomic_DNA"/>
</dbReference>
<gene>
    <name evidence="2" type="ORF">SAMN04487818_101236</name>
</gene>
<accession>A0A1H9KMQ2</accession>
<dbReference type="PRINTS" id="PR00377">
    <property type="entry name" value="IMPHPHTASES"/>
</dbReference>
<evidence type="ECO:0000313" key="2">
    <source>
        <dbReference type="EMBL" id="SER00133.1"/>
    </source>
</evidence>
<dbReference type="PANTHER" id="PTHR20854">
    <property type="entry name" value="INOSITOL MONOPHOSPHATASE"/>
    <property type="match status" value="1"/>
</dbReference>
<dbReference type="RefSeq" id="WP_092774502.1">
    <property type="nucleotide sequence ID" value="NZ_FOGI01000001.1"/>
</dbReference>
<protein>
    <submittedName>
        <fullName evidence="2">Myo-inositol-1(Or 4)-monophosphatase</fullName>
    </submittedName>
</protein>
<dbReference type="GO" id="GO:0006020">
    <property type="term" value="P:inositol metabolic process"/>
    <property type="evidence" value="ECO:0007669"/>
    <property type="project" value="TreeGrafter"/>
</dbReference>
<name>A0A1H9KMQ2_9PSEU</name>
<keyword evidence="1" id="KW-0479">Metal-binding</keyword>
<dbReference type="Gene3D" id="3.30.540.10">
    <property type="entry name" value="Fructose-1,6-Bisphosphatase, subunit A, domain 1"/>
    <property type="match status" value="1"/>
</dbReference>
<dbReference type="AlphaFoldDB" id="A0A1H9KMQ2"/>
<dbReference type="GO" id="GO:0007165">
    <property type="term" value="P:signal transduction"/>
    <property type="evidence" value="ECO:0007669"/>
    <property type="project" value="TreeGrafter"/>
</dbReference>
<proteinExistence type="predicted"/>
<dbReference type="CDD" id="cd01637">
    <property type="entry name" value="IMPase_like"/>
    <property type="match status" value="1"/>
</dbReference>
<dbReference type="GO" id="GO:0008934">
    <property type="term" value="F:inositol monophosphate 1-phosphatase activity"/>
    <property type="evidence" value="ECO:0007669"/>
    <property type="project" value="TreeGrafter"/>
</dbReference>
<feature type="binding site" evidence="1">
    <location>
        <position position="57"/>
    </location>
    <ligand>
        <name>Mg(2+)</name>
        <dbReference type="ChEBI" id="CHEBI:18420"/>
        <label>1</label>
        <note>catalytic</note>
    </ligand>
</feature>
<evidence type="ECO:0000256" key="1">
    <source>
        <dbReference type="PIRSR" id="PIRSR600760-2"/>
    </source>
</evidence>
<evidence type="ECO:0000313" key="3">
    <source>
        <dbReference type="Proteomes" id="UP000199051"/>
    </source>
</evidence>
<sequence length="240" mass="24969">MLTTVIETVEDIASRIPAPTTSTATTLPELLARFADLDRPLTAELRDRLPAGDWVVDSIDGAVQYLQGLPQWCVTVTLVDNREAVLTVLHSPTLGETYSAERGKGAWRDGKPIRPSAKVSLAAALACSSHPATQQPEANAAAGRALPGMLDRVAALRNLGPTSWQVADVGAGRVDLFWVFGRDAENLLGAGLVATEAGAVVSSVDGSPWTPDAPGFLVAAPGLHAAAVAALAGPELPRSR</sequence>
<organism evidence="2 3">
    <name type="scientific">Actinokineospora terrae</name>
    <dbReference type="NCBI Taxonomy" id="155974"/>
    <lineage>
        <taxon>Bacteria</taxon>
        <taxon>Bacillati</taxon>
        <taxon>Actinomycetota</taxon>
        <taxon>Actinomycetes</taxon>
        <taxon>Pseudonocardiales</taxon>
        <taxon>Pseudonocardiaceae</taxon>
        <taxon>Actinokineospora</taxon>
    </lineage>
</organism>
<keyword evidence="1" id="KW-0460">Magnesium</keyword>
<dbReference type="Proteomes" id="UP000199051">
    <property type="component" value="Unassembled WGS sequence"/>
</dbReference>
<reference evidence="3" key="1">
    <citation type="submission" date="2016-10" db="EMBL/GenBank/DDBJ databases">
        <authorList>
            <person name="Varghese N."/>
            <person name="Submissions S."/>
        </authorList>
    </citation>
    <scope>NUCLEOTIDE SEQUENCE [LARGE SCALE GENOMIC DNA]</scope>
    <source>
        <strain evidence="3">DSM 44260</strain>
    </source>
</reference>
<dbReference type="Gene3D" id="3.40.190.80">
    <property type="match status" value="1"/>
</dbReference>
<dbReference type="STRING" id="155974.SAMN04487818_101236"/>
<dbReference type="Pfam" id="PF00459">
    <property type="entry name" value="Inositol_P"/>
    <property type="match status" value="1"/>
</dbReference>
<feature type="binding site" evidence="1">
    <location>
        <position position="59"/>
    </location>
    <ligand>
        <name>Mg(2+)</name>
        <dbReference type="ChEBI" id="CHEBI:18420"/>
        <label>1</label>
        <note>catalytic</note>
    </ligand>
</feature>